<feature type="compositionally biased region" description="Pro residues" evidence="1">
    <location>
        <begin position="1"/>
        <end position="10"/>
    </location>
</feature>
<dbReference type="Proteomes" id="UP001165085">
    <property type="component" value="Unassembled WGS sequence"/>
</dbReference>
<feature type="region of interest" description="Disordered" evidence="1">
    <location>
        <begin position="73"/>
        <end position="93"/>
    </location>
</feature>
<organism evidence="2 3">
    <name type="scientific">Triparma strigata</name>
    <dbReference type="NCBI Taxonomy" id="1606541"/>
    <lineage>
        <taxon>Eukaryota</taxon>
        <taxon>Sar</taxon>
        <taxon>Stramenopiles</taxon>
        <taxon>Ochrophyta</taxon>
        <taxon>Bolidophyceae</taxon>
        <taxon>Parmales</taxon>
        <taxon>Triparmaceae</taxon>
        <taxon>Triparma</taxon>
    </lineage>
</organism>
<name>A0A9W7BMR9_9STRA</name>
<dbReference type="AlphaFoldDB" id="A0A9W7BMR9"/>
<accession>A0A9W7BMR9</accession>
<keyword evidence="3" id="KW-1185">Reference proteome</keyword>
<reference evidence="3" key="1">
    <citation type="journal article" date="2023" name="Commun. Biol.">
        <title>Genome analysis of Parmales, the sister group of diatoms, reveals the evolutionary specialization of diatoms from phago-mixotrophs to photoautotrophs.</title>
        <authorList>
            <person name="Ban H."/>
            <person name="Sato S."/>
            <person name="Yoshikawa S."/>
            <person name="Yamada K."/>
            <person name="Nakamura Y."/>
            <person name="Ichinomiya M."/>
            <person name="Sato N."/>
            <person name="Blanc-Mathieu R."/>
            <person name="Endo H."/>
            <person name="Kuwata A."/>
            <person name="Ogata H."/>
        </authorList>
    </citation>
    <scope>NUCLEOTIDE SEQUENCE [LARGE SCALE GENOMIC DNA]</scope>
    <source>
        <strain evidence="3">NIES 3701</strain>
    </source>
</reference>
<dbReference type="OrthoDB" id="10418725at2759"/>
<feature type="region of interest" description="Disordered" evidence="1">
    <location>
        <begin position="1"/>
        <end position="26"/>
    </location>
</feature>
<dbReference type="EMBL" id="BRXY01000372">
    <property type="protein sequence ID" value="GMH90472.1"/>
    <property type="molecule type" value="Genomic_DNA"/>
</dbReference>
<comment type="caution">
    <text evidence="2">The sequence shown here is derived from an EMBL/GenBank/DDBJ whole genome shotgun (WGS) entry which is preliminary data.</text>
</comment>
<evidence type="ECO:0000313" key="2">
    <source>
        <dbReference type="EMBL" id="GMH90472.1"/>
    </source>
</evidence>
<protein>
    <submittedName>
        <fullName evidence="2">Uncharacterized protein</fullName>
    </submittedName>
</protein>
<evidence type="ECO:0000256" key="1">
    <source>
        <dbReference type="SAM" id="MobiDB-lite"/>
    </source>
</evidence>
<evidence type="ECO:0000313" key="3">
    <source>
        <dbReference type="Proteomes" id="UP001165085"/>
    </source>
</evidence>
<sequence>MSSPPPPSKPAPRLFTLERSPVSPESAELARDLQKEQKKKFTPDRYAETTEVLNYGNGEKEVYKPWKTCMTEYGDFGKTPPPRKPFKPPKSTL</sequence>
<gene>
    <name evidence="2" type="ORF">TrST_g5547</name>
</gene>
<proteinExistence type="predicted"/>